<dbReference type="InterPro" id="IPR010451">
    <property type="entry name" value="Acetoacetate_decarboxylase"/>
</dbReference>
<name>A0A512B5W7_9BACT</name>
<dbReference type="Gene3D" id="2.40.400.10">
    <property type="entry name" value="Acetoacetate decarboxylase-like"/>
    <property type="match status" value="1"/>
</dbReference>
<proteinExistence type="predicted"/>
<evidence type="ECO:0008006" key="3">
    <source>
        <dbReference type="Google" id="ProtNLM"/>
    </source>
</evidence>
<sequence length="298" mass="33291">MAIPKRLLKQAGRYARVDGIPYHLPINSDNAAVIMAAFPANYEKARTLLPGNEVHPVRLWNGKAVFIVTVVDYRITDIGKYIEYSIALACTHGDKPAPKLLPAMLMKAYGTGQYILDLPVSTEISVKGGKGIWGMPKHQANLDFVEGSEVISAQYDLDGQMVMRLDITRPARIFMPMNMGAANYCRFRGMLMKSYIYFKGKAGLTLFKKGAAKITLGNHPNAAQLKYLEIEQDPIFTAYLPKTTGILDDYFESWFLSYPELPEKTGEGLESVYHLGYGEEWLEKPNRQTAKQPETAGV</sequence>
<keyword evidence="2" id="KW-1185">Reference proteome</keyword>
<comment type="caution">
    <text evidence="1">The sequence shown here is derived from an EMBL/GenBank/DDBJ whole genome shotgun (WGS) entry which is preliminary data.</text>
</comment>
<dbReference type="InterPro" id="IPR023375">
    <property type="entry name" value="ADC_dom_sf"/>
</dbReference>
<dbReference type="RefSeq" id="WP_146905396.1">
    <property type="nucleotide sequence ID" value="NZ_BJYS01000059.1"/>
</dbReference>
<dbReference type="OrthoDB" id="834556at2"/>
<dbReference type="Pfam" id="PF06314">
    <property type="entry name" value="ADC"/>
    <property type="match status" value="1"/>
</dbReference>
<dbReference type="EMBL" id="BJYS01000059">
    <property type="protein sequence ID" value="GEO07365.1"/>
    <property type="molecule type" value="Genomic_DNA"/>
</dbReference>
<evidence type="ECO:0000313" key="1">
    <source>
        <dbReference type="EMBL" id="GEO07365.1"/>
    </source>
</evidence>
<organism evidence="1 2">
    <name type="scientific">Adhaeribacter aerolatus</name>
    <dbReference type="NCBI Taxonomy" id="670289"/>
    <lineage>
        <taxon>Bacteria</taxon>
        <taxon>Pseudomonadati</taxon>
        <taxon>Bacteroidota</taxon>
        <taxon>Cytophagia</taxon>
        <taxon>Cytophagales</taxon>
        <taxon>Hymenobacteraceae</taxon>
        <taxon>Adhaeribacter</taxon>
    </lineage>
</organism>
<dbReference type="Proteomes" id="UP000321532">
    <property type="component" value="Unassembled WGS sequence"/>
</dbReference>
<gene>
    <name evidence="1" type="ORF">AAE02nite_50290</name>
</gene>
<dbReference type="AlphaFoldDB" id="A0A512B5W7"/>
<accession>A0A512B5W7</accession>
<dbReference type="GO" id="GO:0016829">
    <property type="term" value="F:lyase activity"/>
    <property type="evidence" value="ECO:0007669"/>
    <property type="project" value="InterPro"/>
</dbReference>
<reference evidence="1 2" key="1">
    <citation type="submission" date="2019-07" db="EMBL/GenBank/DDBJ databases">
        <title>Whole genome shotgun sequence of Adhaeribacter aerolatus NBRC 106133.</title>
        <authorList>
            <person name="Hosoyama A."/>
            <person name="Uohara A."/>
            <person name="Ohji S."/>
            <person name="Ichikawa N."/>
        </authorList>
    </citation>
    <scope>NUCLEOTIDE SEQUENCE [LARGE SCALE GENOMIC DNA]</scope>
    <source>
        <strain evidence="1 2">NBRC 106133</strain>
    </source>
</reference>
<evidence type="ECO:0000313" key="2">
    <source>
        <dbReference type="Proteomes" id="UP000321532"/>
    </source>
</evidence>
<dbReference type="SUPFAM" id="SSF160104">
    <property type="entry name" value="Acetoacetate decarboxylase-like"/>
    <property type="match status" value="1"/>
</dbReference>
<protein>
    <recommendedName>
        <fullName evidence="3">Acetoacetate decarboxylase</fullName>
    </recommendedName>
</protein>